<evidence type="ECO:0000313" key="2">
    <source>
        <dbReference type="Proteomes" id="UP000649617"/>
    </source>
</evidence>
<dbReference type="Proteomes" id="UP000649617">
    <property type="component" value="Unassembled WGS sequence"/>
</dbReference>
<organism evidence="1 2">
    <name type="scientific">Symbiodinium pilosum</name>
    <name type="common">Dinoflagellate</name>
    <dbReference type="NCBI Taxonomy" id="2952"/>
    <lineage>
        <taxon>Eukaryota</taxon>
        <taxon>Sar</taxon>
        <taxon>Alveolata</taxon>
        <taxon>Dinophyceae</taxon>
        <taxon>Suessiales</taxon>
        <taxon>Symbiodiniaceae</taxon>
        <taxon>Symbiodinium</taxon>
    </lineage>
</organism>
<sequence>MITAAWQYAAAHNLLRVNKIHKEEEARLVLNETFQMIDETGSQITMEGSFEVEDESGFLLESDMPEVGASTEAILRKGVNASSDAGGHEIAGQAASFKLRQQMSLILQTMQKNYKDLTSMQAEAITSIPNQPFNDKLLKLFAEITKQDVVMGNYVTRSKTLDH</sequence>
<reference evidence="1" key="1">
    <citation type="submission" date="2021-02" db="EMBL/GenBank/DDBJ databases">
        <authorList>
            <person name="Dougan E. K."/>
            <person name="Rhodes N."/>
            <person name="Thang M."/>
            <person name="Chan C."/>
        </authorList>
    </citation>
    <scope>NUCLEOTIDE SEQUENCE</scope>
</reference>
<dbReference type="AlphaFoldDB" id="A0A812MJA5"/>
<keyword evidence="2" id="KW-1185">Reference proteome</keyword>
<evidence type="ECO:0000313" key="1">
    <source>
        <dbReference type="EMBL" id="CAE7264460.1"/>
    </source>
</evidence>
<comment type="caution">
    <text evidence="1">The sequence shown here is derived from an EMBL/GenBank/DDBJ whole genome shotgun (WGS) entry which is preliminary data.</text>
</comment>
<protein>
    <submittedName>
        <fullName evidence="1">Uncharacterized protein</fullName>
    </submittedName>
</protein>
<name>A0A812MJA5_SYMPI</name>
<dbReference type="EMBL" id="CAJNIZ010008123">
    <property type="protein sequence ID" value="CAE7264460.1"/>
    <property type="molecule type" value="Genomic_DNA"/>
</dbReference>
<gene>
    <name evidence="1" type="ORF">SPIL2461_LOCUS5657</name>
</gene>
<feature type="non-terminal residue" evidence="1">
    <location>
        <position position="163"/>
    </location>
</feature>
<dbReference type="OrthoDB" id="439498at2759"/>
<accession>A0A812MJA5</accession>
<proteinExistence type="predicted"/>